<dbReference type="EMBL" id="KP791968">
    <property type="protein sequence ID" value="AKD43659.1"/>
    <property type="molecule type" value="Genomic_DNA"/>
</dbReference>
<dbReference type="InterPro" id="IPR022749">
    <property type="entry name" value="D12N6_MeTrfase_N"/>
</dbReference>
<accession>A0A162CD60</accession>
<evidence type="ECO:0000313" key="4">
    <source>
        <dbReference type="EMBL" id="AKD43659.1"/>
    </source>
</evidence>
<dbReference type="Gene3D" id="1.20.1260.30">
    <property type="match status" value="1"/>
</dbReference>
<sequence length="91" mass="10418">MPHTPINQDEINKAVWAACDTFRGTVDPSIYKDFILTMLFLKYISDVHQDKFDELSKQFDGNEQMIAAMMSKQSFKIPTGRDLLGLVRSAF</sequence>
<protein>
    <recommendedName>
        <fullName evidence="3">N6 adenine-specific DNA methyltransferase N-terminal domain-containing protein</fullName>
    </recommendedName>
</protein>
<keyword evidence="4" id="KW-0614">Plasmid</keyword>
<dbReference type="Pfam" id="PF12161">
    <property type="entry name" value="HsdM_N"/>
    <property type="match status" value="1"/>
</dbReference>
<evidence type="ECO:0000259" key="3">
    <source>
        <dbReference type="Pfam" id="PF12161"/>
    </source>
</evidence>
<reference evidence="4" key="1">
    <citation type="submission" date="2015-02" db="EMBL/GenBank/DDBJ databases">
        <title>Sequence analysis of the plasmid encoding blaPER-1 from Vibrio parahaemolyticus.</title>
        <authorList>
            <person name="Li R."/>
            <person name="Chen S."/>
        </authorList>
    </citation>
    <scope>NUCLEOTIDE SEQUENCE</scope>
    <source>
        <strain evidence="4">2011VPH2</strain>
        <plasmid evidence="4">pVPH2</plasmid>
    </source>
</reference>
<dbReference type="SUPFAM" id="SSF53335">
    <property type="entry name" value="S-adenosyl-L-methionine-dependent methyltransferases"/>
    <property type="match status" value="1"/>
</dbReference>
<evidence type="ECO:0000256" key="1">
    <source>
        <dbReference type="ARBA" id="ARBA00006594"/>
    </source>
</evidence>
<dbReference type="InterPro" id="IPR038333">
    <property type="entry name" value="T1MK-like_N_sf"/>
</dbReference>
<geneLocation type="plasmid" evidence="4">
    <name>pVPH2</name>
</geneLocation>
<dbReference type="GO" id="GO:0009307">
    <property type="term" value="P:DNA restriction-modification system"/>
    <property type="evidence" value="ECO:0007669"/>
    <property type="project" value="UniProtKB-KW"/>
</dbReference>
<feature type="domain" description="N6 adenine-specific DNA methyltransferase N-terminal" evidence="3">
    <location>
        <begin position="11"/>
        <end position="78"/>
    </location>
</feature>
<organism evidence="4">
    <name type="scientific">Vibrio parahaemolyticus</name>
    <dbReference type="NCBI Taxonomy" id="670"/>
    <lineage>
        <taxon>Bacteria</taxon>
        <taxon>Pseudomonadati</taxon>
        <taxon>Pseudomonadota</taxon>
        <taxon>Gammaproteobacteria</taxon>
        <taxon>Vibrionales</taxon>
        <taxon>Vibrionaceae</taxon>
        <taxon>Vibrio</taxon>
    </lineage>
</organism>
<evidence type="ECO:0000256" key="2">
    <source>
        <dbReference type="ARBA" id="ARBA00022747"/>
    </source>
</evidence>
<keyword evidence="2" id="KW-0680">Restriction system</keyword>
<proteinExistence type="inferred from homology"/>
<dbReference type="AlphaFoldDB" id="A0A162CD60"/>
<dbReference type="InterPro" id="IPR029063">
    <property type="entry name" value="SAM-dependent_MTases_sf"/>
</dbReference>
<comment type="similarity">
    <text evidence="1">Belongs to the N(4)/N(6)-methyltransferase family.</text>
</comment>
<name>A0A162CD60_VIBPH</name>